<organism evidence="2 3">
    <name type="scientific">Weissella diestrammenae</name>
    <dbReference type="NCBI Taxonomy" id="1162633"/>
    <lineage>
        <taxon>Bacteria</taxon>
        <taxon>Bacillati</taxon>
        <taxon>Bacillota</taxon>
        <taxon>Bacilli</taxon>
        <taxon>Lactobacillales</taxon>
        <taxon>Lactobacillaceae</taxon>
        <taxon>Weissella</taxon>
    </lineage>
</organism>
<dbReference type="EMBL" id="CP060724">
    <property type="protein sequence ID" value="QNN74743.1"/>
    <property type="molecule type" value="Genomic_DNA"/>
</dbReference>
<evidence type="ECO:0000313" key="2">
    <source>
        <dbReference type="EMBL" id="QNN74743.1"/>
    </source>
</evidence>
<dbReference type="KEGG" id="wdi:H9L19_04805"/>
<sequence length="51" mass="6005">MLEKLTDTIEIFFRIIFALVKVIFNLVVTFPKTTLFIVAMIMLQNFISHMI</sequence>
<accession>A0A7G9T3R8</accession>
<gene>
    <name evidence="2" type="ORF">H9L19_04805</name>
</gene>
<keyword evidence="3" id="KW-1185">Reference proteome</keyword>
<evidence type="ECO:0000256" key="1">
    <source>
        <dbReference type="SAM" id="Phobius"/>
    </source>
</evidence>
<dbReference type="AlphaFoldDB" id="A0A7G9T3R8"/>
<protein>
    <submittedName>
        <fullName evidence="2">Uncharacterized protein</fullName>
    </submittedName>
</protein>
<dbReference type="Proteomes" id="UP000515800">
    <property type="component" value="Chromosome"/>
</dbReference>
<keyword evidence="1" id="KW-1133">Transmembrane helix</keyword>
<keyword evidence="1" id="KW-0472">Membrane</keyword>
<keyword evidence="1" id="KW-0812">Transmembrane</keyword>
<reference evidence="2 3" key="1">
    <citation type="submission" date="2020-08" db="EMBL/GenBank/DDBJ databases">
        <title>Genome sequence of Weissella diestrammenae KACC 16890T.</title>
        <authorList>
            <person name="Hyun D.-W."/>
            <person name="Bae J.-W."/>
        </authorList>
    </citation>
    <scope>NUCLEOTIDE SEQUENCE [LARGE SCALE GENOMIC DNA]</scope>
    <source>
        <strain evidence="2 3">KACC 16890</strain>
    </source>
</reference>
<feature type="transmembrane region" description="Helical" evidence="1">
    <location>
        <begin position="12"/>
        <end position="43"/>
    </location>
</feature>
<evidence type="ECO:0000313" key="3">
    <source>
        <dbReference type="Proteomes" id="UP000515800"/>
    </source>
</evidence>
<dbReference type="RefSeq" id="WP_187528578.1">
    <property type="nucleotide sequence ID" value="NZ_CP060724.1"/>
</dbReference>
<proteinExistence type="predicted"/>
<name>A0A7G9T3R8_9LACO</name>